<gene>
    <name evidence="5" type="primary">rpfG_4</name>
    <name evidence="5" type="ORF">MFFC18_22710</name>
</gene>
<sequence length="717" mass="80094">MPVVSGSGLPSPFSYPRSTDHLVKQAKILVIDDDEPTTEVIRKYLQSSDFHNIKTLNDSKQAIGVIHQYEPDLVLLDLMMPVSGAYILSQIRSDREICNTPVLALTSAASEETRTKLLNLGANDFLNKPIVANELFARVRNTLSSKVAYDELKQQSEQLKQDVLRDTLTNTANRRAFDFELNRKMLEWSRQRTHFALLIIDIDHFKKINDTFGHQPGDKALKFIAETISSKTREIDLVCRIGGEEFAVIMPVSNKLESTRAAERIRREVESQPIVMKGQKVYLTISIGVTNTLKGDDSSLIFRRGDAALYGSKQNGRNCSTFHDGSGCIAVENVTKERTPRQVHITETPEPLNVTSSKVMIIDDEPSTAIVVKKYLKTAGFERLLVETDSTKAVDRIVKERPDILLLDIHMPEVSGMEILEQIRKIEATASTPVVFLTSSTDPELRVKALNLGANDFLNKPVVVSELVARVRNTLLAKAHVDLLAGYSAQLEQQVEARTAELIASRREAIQCLARAAELRDDITGKHVIRVGRYAAIIARELGFTPQQVIDLEHAAQLHDVGKIGIPDAILNKPQNLTHSEFEMMKNHCRTGSRIISGEKLDENKSLNQVRNIVDECSSPVMRLAALVAETHHEKWDGSGYPHGLAGEDIPMEGRITAICDVFDAISTKRPYKEAYPVEKCFQILLEGSGKHFDPAVVDAFFRRRSDILEAFEELSD</sequence>
<dbReference type="SUPFAM" id="SSF55073">
    <property type="entry name" value="Nucleotide cyclase"/>
    <property type="match status" value="1"/>
</dbReference>
<dbReference type="InterPro" id="IPR052020">
    <property type="entry name" value="Cyclic_di-GMP/3'3'-cGAMP_PDE"/>
</dbReference>
<dbReference type="CDD" id="cd01949">
    <property type="entry name" value="GGDEF"/>
    <property type="match status" value="1"/>
</dbReference>
<dbReference type="EC" id="3.1.4.52" evidence="5"/>
<evidence type="ECO:0000259" key="4">
    <source>
        <dbReference type="PROSITE" id="PS51832"/>
    </source>
</evidence>
<dbReference type="Proteomes" id="UP000322214">
    <property type="component" value="Chromosome"/>
</dbReference>
<dbReference type="Pfam" id="PF00990">
    <property type="entry name" value="GGDEF"/>
    <property type="match status" value="1"/>
</dbReference>
<dbReference type="GO" id="GO:0000160">
    <property type="term" value="P:phosphorelay signal transduction system"/>
    <property type="evidence" value="ECO:0007669"/>
    <property type="project" value="InterPro"/>
</dbReference>
<evidence type="ECO:0000313" key="6">
    <source>
        <dbReference type="Proteomes" id="UP000322214"/>
    </source>
</evidence>
<organism evidence="5 6">
    <name type="scientific">Mariniblastus fucicola</name>
    <dbReference type="NCBI Taxonomy" id="980251"/>
    <lineage>
        <taxon>Bacteria</taxon>
        <taxon>Pseudomonadati</taxon>
        <taxon>Planctomycetota</taxon>
        <taxon>Planctomycetia</taxon>
        <taxon>Pirellulales</taxon>
        <taxon>Pirellulaceae</taxon>
        <taxon>Mariniblastus</taxon>
    </lineage>
</organism>
<dbReference type="Gene3D" id="3.30.70.270">
    <property type="match status" value="1"/>
</dbReference>
<dbReference type="KEGG" id="mff:MFFC18_22710"/>
<dbReference type="AlphaFoldDB" id="A0A5B9PHN8"/>
<feature type="domain" description="HD-GYP" evidence="4">
    <location>
        <begin position="502"/>
        <end position="717"/>
    </location>
</feature>
<dbReference type="Gene3D" id="3.40.50.2300">
    <property type="match status" value="2"/>
</dbReference>
<dbReference type="PROSITE" id="PS51832">
    <property type="entry name" value="HD_GYP"/>
    <property type="match status" value="1"/>
</dbReference>
<dbReference type="InterPro" id="IPR001789">
    <property type="entry name" value="Sig_transdc_resp-reg_receiver"/>
</dbReference>
<dbReference type="InterPro" id="IPR003607">
    <property type="entry name" value="HD/PDEase_dom"/>
</dbReference>
<evidence type="ECO:0000256" key="1">
    <source>
        <dbReference type="PROSITE-ProRule" id="PRU00169"/>
    </source>
</evidence>
<dbReference type="InterPro" id="IPR037522">
    <property type="entry name" value="HD_GYP_dom"/>
</dbReference>
<reference evidence="5 6" key="1">
    <citation type="submission" date="2019-08" db="EMBL/GenBank/DDBJ databases">
        <title>Deep-cultivation of Planctomycetes and their phenomic and genomic characterization uncovers novel biology.</title>
        <authorList>
            <person name="Wiegand S."/>
            <person name="Jogler M."/>
            <person name="Boedeker C."/>
            <person name="Pinto D."/>
            <person name="Vollmers J."/>
            <person name="Rivas-Marin E."/>
            <person name="Kohn T."/>
            <person name="Peeters S.H."/>
            <person name="Heuer A."/>
            <person name="Rast P."/>
            <person name="Oberbeckmann S."/>
            <person name="Bunk B."/>
            <person name="Jeske O."/>
            <person name="Meyerdierks A."/>
            <person name="Storesund J.E."/>
            <person name="Kallscheuer N."/>
            <person name="Luecker S."/>
            <person name="Lage O.M."/>
            <person name="Pohl T."/>
            <person name="Merkel B.J."/>
            <person name="Hornburger P."/>
            <person name="Mueller R.-W."/>
            <person name="Bruemmer F."/>
            <person name="Labrenz M."/>
            <person name="Spormann A.M."/>
            <person name="Op den Camp H."/>
            <person name="Overmann J."/>
            <person name="Amann R."/>
            <person name="Jetten M.S.M."/>
            <person name="Mascher T."/>
            <person name="Medema M.H."/>
            <person name="Devos D.P."/>
            <person name="Kaster A.-K."/>
            <person name="Ovreas L."/>
            <person name="Rohde M."/>
            <person name="Galperin M.Y."/>
            <person name="Jogler C."/>
        </authorList>
    </citation>
    <scope>NUCLEOTIDE SEQUENCE [LARGE SCALE GENOMIC DNA]</scope>
    <source>
        <strain evidence="5 6">FC18</strain>
    </source>
</reference>
<protein>
    <submittedName>
        <fullName evidence="5">Cyclic di-GMP phosphodiesterase response regulator RpfG</fullName>
        <ecNumber evidence="5">3.1.4.52</ecNumber>
    </submittedName>
</protein>
<feature type="modified residue" description="4-aspartylphosphate" evidence="1">
    <location>
        <position position="408"/>
    </location>
</feature>
<evidence type="ECO:0000313" key="5">
    <source>
        <dbReference type="EMBL" id="QEG22391.1"/>
    </source>
</evidence>
<dbReference type="PROSITE" id="PS50887">
    <property type="entry name" value="GGDEF"/>
    <property type="match status" value="1"/>
</dbReference>
<dbReference type="SMART" id="SM00267">
    <property type="entry name" value="GGDEF"/>
    <property type="match status" value="1"/>
</dbReference>
<feature type="domain" description="GGDEF" evidence="3">
    <location>
        <begin position="193"/>
        <end position="325"/>
    </location>
</feature>
<dbReference type="SUPFAM" id="SSF109604">
    <property type="entry name" value="HD-domain/PDEase-like"/>
    <property type="match status" value="1"/>
</dbReference>
<dbReference type="FunFam" id="3.30.70.270:FF:000001">
    <property type="entry name" value="Diguanylate cyclase domain protein"/>
    <property type="match status" value="1"/>
</dbReference>
<dbReference type="Pfam" id="PF13487">
    <property type="entry name" value="HD_5"/>
    <property type="match status" value="1"/>
</dbReference>
<dbReference type="PROSITE" id="PS50110">
    <property type="entry name" value="RESPONSE_REGULATORY"/>
    <property type="match status" value="2"/>
</dbReference>
<dbReference type="GO" id="GO:0071111">
    <property type="term" value="F:cyclic-guanylate-specific phosphodiesterase activity"/>
    <property type="evidence" value="ECO:0007669"/>
    <property type="project" value="UniProtKB-EC"/>
</dbReference>
<dbReference type="Pfam" id="PF00072">
    <property type="entry name" value="Response_reg"/>
    <property type="match status" value="2"/>
</dbReference>
<dbReference type="InterPro" id="IPR029787">
    <property type="entry name" value="Nucleotide_cyclase"/>
</dbReference>
<keyword evidence="5" id="KW-0378">Hydrolase</keyword>
<dbReference type="PANTHER" id="PTHR45228">
    <property type="entry name" value="CYCLIC DI-GMP PHOSPHODIESTERASE TM_0186-RELATED"/>
    <property type="match status" value="1"/>
</dbReference>
<evidence type="ECO:0000259" key="2">
    <source>
        <dbReference type="PROSITE" id="PS50110"/>
    </source>
</evidence>
<dbReference type="SMART" id="SM00448">
    <property type="entry name" value="REC"/>
    <property type="match status" value="2"/>
</dbReference>
<dbReference type="SUPFAM" id="SSF52172">
    <property type="entry name" value="CheY-like"/>
    <property type="match status" value="2"/>
</dbReference>
<dbReference type="RefSeq" id="WP_075081510.1">
    <property type="nucleotide sequence ID" value="NZ_CP042912.1"/>
</dbReference>
<dbReference type="InterPro" id="IPR000160">
    <property type="entry name" value="GGDEF_dom"/>
</dbReference>
<keyword evidence="1" id="KW-0597">Phosphoprotein</keyword>
<dbReference type="InterPro" id="IPR043128">
    <property type="entry name" value="Rev_trsase/Diguanyl_cyclase"/>
</dbReference>
<dbReference type="STRING" id="980251.GCA_001642875_00036"/>
<accession>A0A5B9PHN8</accession>
<name>A0A5B9PHN8_9BACT</name>
<dbReference type="InterPro" id="IPR011006">
    <property type="entry name" value="CheY-like_superfamily"/>
</dbReference>
<feature type="domain" description="Response regulatory" evidence="2">
    <location>
        <begin position="27"/>
        <end position="143"/>
    </location>
</feature>
<dbReference type="CDD" id="cd00077">
    <property type="entry name" value="HDc"/>
    <property type="match status" value="1"/>
</dbReference>
<dbReference type="EMBL" id="CP042912">
    <property type="protein sequence ID" value="QEG22391.1"/>
    <property type="molecule type" value="Genomic_DNA"/>
</dbReference>
<dbReference type="Gene3D" id="1.10.3210.10">
    <property type="entry name" value="Hypothetical protein af1432"/>
    <property type="match status" value="1"/>
</dbReference>
<dbReference type="NCBIfam" id="TIGR00254">
    <property type="entry name" value="GGDEF"/>
    <property type="match status" value="1"/>
</dbReference>
<feature type="modified residue" description="4-aspartylphosphate" evidence="1">
    <location>
        <position position="77"/>
    </location>
</feature>
<dbReference type="PANTHER" id="PTHR45228:SF1">
    <property type="entry name" value="CYCLIC DI-GMP PHOSPHODIESTERASE TM_0186"/>
    <property type="match status" value="1"/>
</dbReference>
<dbReference type="SMART" id="SM00471">
    <property type="entry name" value="HDc"/>
    <property type="match status" value="1"/>
</dbReference>
<proteinExistence type="predicted"/>
<keyword evidence="6" id="KW-1185">Reference proteome</keyword>
<evidence type="ECO:0000259" key="3">
    <source>
        <dbReference type="PROSITE" id="PS50887"/>
    </source>
</evidence>
<feature type="domain" description="Response regulatory" evidence="2">
    <location>
        <begin position="358"/>
        <end position="475"/>
    </location>
</feature>